<dbReference type="RefSeq" id="WP_017980561.1">
    <property type="nucleotide sequence ID" value="NZ_CP017578.1"/>
</dbReference>
<dbReference type="Proteomes" id="UP000078460">
    <property type="component" value="Unassembled WGS sequence"/>
</dbReference>
<gene>
    <name evidence="1" type="ORF">AVM11_03490</name>
</gene>
<keyword evidence="2" id="KW-1185">Reference proteome</keyword>
<dbReference type="KEGG" id="smy:BJP26_03340"/>
<dbReference type="AlphaFoldDB" id="A0A175Y455"/>
<dbReference type="GeneID" id="93797024"/>
<sequence length="314" mass="33187">MVATTKVIFRKKEATYATDAAPTGAANAAITRNFTAKPVVTDRLARNRDSNVRGRTKDAPSNVRATFGYELEAAGSGTPGTAPAWMEDLEACGMAAPVLTAGASAVQRFAPIGAALSSLTAYHFHGNQRRINIGARGTFSFDFTAGAEPVFKLDFTGLLPATADFGISDAAPGAITLDQWKDPVEVNDDNTDFTLGGYAAVLRAFTGDVGAEVKLRSLVGARYVNRGNHAITGRIVCEAPTIGARNYFRTLKAGDEIPVQLIHGTTPGNIVQLDGAHLQITEIDLQEEDDTLMLSIAYGLNVGTTPDDLVITAK</sequence>
<evidence type="ECO:0000313" key="2">
    <source>
        <dbReference type="Proteomes" id="UP000078460"/>
    </source>
</evidence>
<accession>A0A175Y455</accession>
<evidence type="ECO:0000313" key="1">
    <source>
        <dbReference type="EMBL" id="KZB95351.1"/>
    </source>
</evidence>
<dbReference type="OrthoDB" id="7325655at2"/>
<organism evidence="1 2">
    <name type="scientific">Sphingomonas melonis TY</name>
    <dbReference type="NCBI Taxonomy" id="621456"/>
    <lineage>
        <taxon>Bacteria</taxon>
        <taxon>Pseudomonadati</taxon>
        <taxon>Pseudomonadota</taxon>
        <taxon>Alphaproteobacteria</taxon>
        <taxon>Sphingomonadales</taxon>
        <taxon>Sphingomonadaceae</taxon>
        <taxon>Sphingomonas</taxon>
    </lineage>
</organism>
<dbReference type="EMBL" id="LQCK02000012">
    <property type="protein sequence ID" value="KZB95351.1"/>
    <property type="molecule type" value="Genomic_DNA"/>
</dbReference>
<proteinExistence type="predicted"/>
<reference evidence="1" key="1">
    <citation type="submission" date="2016-03" db="EMBL/GenBank/DDBJ databases">
        <title>Sphingomonas melonis TY, whole genome shotgun sequencing.</title>
        <authorList>
            <person name="Wang H."/>
            <person name="Zhu P."/>
        </authorList>
    </citation>
    <scope>NUCLEOTIDE SEQUENCE [LARGE SCALE GENOMIC DNA]</scope>
    <source>
        <strain evidence="1">TY</strain>
    </source>
</reference>
<name>A0A175Y455_9SPHN</name>
<protein>
    <submittedName>
        <fullName evidence="1">Uncharacterized protein</fullName>
    </submittedName>
</protein>
<comment type="caution">
    <text evidence="1">The sequence shown here is derived from an EMBL/GenBank/DDBJ whole genome shotgun (WGS) entry which is preliminary data.</text>
</comment>
<dbReference type="STRING" id="621456.BJP26_03340"/>